<dbReference type="InterPro" id="IPR008807">
    <property type="entry name" value="ROS_MUCR"/>
</dbReference>
<dbReference type="Proteomes" id="UP001595536">
    <property type="component" value="Unassembled WGS sequence"/>
</dbReference>
<keyword evidence="4" id="KW-1185">Reference proteome</keyword>
<dbReference type="InterPro" id="IPR041920">
    <property type="entry name" value="ROS/MUCR_sf"/>
</dbReference>
<feature type="compositionally biased region" description="Basic and acidic residues" evidence="2">
    <location>
        <begin position="14"/>
        <end position="30"/>
    </location>
</feature>
<proteinExistence type="inferred from homology"/>
<feature type="region of interest" description="Disordered" evidence="2">
    <location>
        <begin position="163"/>
        <end position="192"/>
    </location>
</feature>
<dbReference type="Gene3D" id="1.10.10.1550">
    <property type="entry name" value="ROS/MUCR transcriptional regulator protein"/>
    <property type="match status" value="1"/>
</dbReference>
<name>A0ABV7LD22_9HYPH</name>
<comment type="similarity">
    <text evidence="1">Belongs to the ros/MucR family.</text>
</comment>
<sequence>MSQEKLSPALRAAAPDRRSGPKWRRPDMRKAEVNQDLVTLTARIVSAYVQNNTLDQNEISGIINTVHDSLNRLSGKAEPPQPAQKPAVPIKNSVTPDYIICLEDGKKFKIMKRHLTTVYGMTPAEYRKKWNLPPDYPMVAPNYARSRSQYARERQKQAVNLQSLRKGGRKRARAAGDGAPGAGHVPVIIRPD</sequence>
<accession>A0ABV7LD22</accession>
<gene>
    <name evidence="3" type="ORF">ACFOEX_04900</name>
</gene>
<feature type="region of interest" description="Disordered" evidence="2">
    <location>
        <begin position="1"/>
        <end position="30"/>
    </location>
</feature>
<evidence type="ECO:0000313" key="3">
    <source>
        <dbReference type="EMBL" id="MFC3265702.1"/>
    </source>
</evidence>
<evidence type="ECO:0000256" key="2">
    <source>
        <dbReference type="SAM" id="MobiDB-lite"/>
    </source>
</evidence>
<evidence type="ECO:0000256" key="1">
    <source>
        <dbReference type="ARBA" id="ARBA00007031"/>
    </source>
</evidence>
<evidence type="ECO:0000313" key="4">
    <source>
        <dbReference type="Proteomes" id="UP001595536"/>
    </source>
</evidence>
<organism evidence="3 4">
    <name type="scientific">Camelimonas abortus</name>
    <dbReference type="NCBI Taxonomy" id="1017184"/>
    <lineage>
        <taxon>Bacteria</taxon>
        <taxon>Pseudomonadati</taxon>
        <taxon>Pseudomonadota</taxon>
        <taxon>Alphaproteobacteria</taxon>
        <taxon>Hyphomicrobiales</taxon>
        <taxon>Chelatococcaceae</taxon>
        <taxon>Camelimonas</taxon>
    </lineage>
</organism>
<dbReference type="Pfam" id="PF05443">
    <property type="entry name" value="ROS_MUCR"/>
    <property type="match status" value="1"/>
</dbReference>
<dbReference type="EMBL" id="JBHRUV010000019">
    <property type="protein sequence ID" value="MFC3265702.1"/>
    <property type="molecule type" value="Genomic_DNA"/>
</dbReference>
<protein>
    <submittedName>
        <fullName evidence="3">MucR family transcriptional regulator</fullName>
    </submittedName>
</protein>
<reference evidence="4" key="1">
    <citation type="journal article" date="2019" name="Int. J. Syst. Evol. Microbiol.">
        <title>The Global Catalogue of Microorganisms (GCM) 10K type strain sequencing project: providing services to taxonomists for standard genome sequencing and annotation.</title>
        <authorList>
            <consortium name="The Broad Institute Genomics Platform"/>
            <consortium name="The Broad Institute Genome Sequencing Center for Infectious Disease"/>
            <person name="Wu L."/>
            <person name="Ma J."/>
        </authorList>
    </citation>
    <scope>NUCLEOTIDE SEQUENCE [LARGE SCALE GENOMIC DNA]</scope>
    <source>
        <strain evidence="4">CCM 7941</strain>
    </source>
</reference>
<comment type="caution">
    <text evidence="3">The sequence shown here is derived from an EMBL/GenBank/DDBJ whole genome shotgun (WGS) entry which is preliminary data.</text>
</comment>